<evidence type="ECO:0000313" key="2">
    <source>
        <dbReference type="Proteomes" id="UP000319432"/>
    </source>
</evidence>
<dbReference type="InterPro" id="IPR027417">
    <property type="entry name" value="P-loop_NTPase"/>
</dbReference>
<dbReference type="AlphaFoldDB" id="A0A518V9B5"/>
<evidence type="ECO:0000313" key="1">
    <source>
        <dbReference type="EMBL" id="QDX93591.1"/>
    </source>
</evidence>
<keyword evidence="1" id="KW-0547">Nucleotide-binding</keyword>
<sequence>MAYGESFLSKVIDANDTAAFIRYDISAEHFLTEAERKAYRFITDYADTNGGQAPDYRTVVAECADFTYMPEVGDSFEYMARKIKNDAGKVRLHSFLTGRDVSAKFTELPTEEFAAWLIEQTERIKTETATRSKVGTDIKRDTTTFLDEYRKRKEGTSFKIWKSKFPTINKEIGGYLSGNVYTWYGRSGRGKSIFTMEEAIEAAAQGANVLVWAMEMSRFEWMARAYSSISARQGAITASIDGVNYEAGFENKALLTGKLTEEFERGFEQFLTQINETLPGTIVVRAVDDVDFSSRKVRDLEADIIVTKADVVVIDPYYYMTYEANTSKTTGGDAAETSKKIRAIAGRHQCVIHGITQAEEVRDDKDDEGNRELRPPTRAELKKSKSFLEDSALTIGIDTLDGIGIIQLNKGRNGGEGVTVEVVYLPNYGIVRELPSGEAAVAQFKPQF</sequence>
<dbReference type="EMBL" id="CP033464">
    <property type="protein sequence ID" value="QDX93591.1"/>
    <property type="molecule type" value="Genomic_DNA"/>
</dbReference>
<dbReference type="GO" id="GO:0004386">
    <property type="term" value="F:helicase activity"/>
    <property type="evidence" value="ECO:0007669"/>
    <property type="project" value="UniProtKB-KW"/>
</dbReference>
<accession>A0A518V9B5</accession>
<keyword evidence="1" id="KW-0347">Helicase</keyword>
<name>A0A518V9B5_BRELA</name>
<dbReference type="Proteomes" id="UP000319432">
    <property type="component" value="Chromosome"/>
</dbReference>
<keyword evidence="2" id="KW-1185">Reference proteome</keyword>
<protein>
    <submittedName>
        <fullName evidence="1">DNA helicase</fullName>
    </submittedName>
</protein>
<organism evidence="1 2">
    <name type="scientific">Brevibacillus laterosporus</name>
    <name type="common">Bacillus laterosporus</name>
    <dbReference type="NCBI Taxonomy" id="1465"/>
    <lineage>
        <taxon>Bacteria</taxon>
        <taxon>Bacillati</taxon>
        <taxon>Bacillota</taxon>
        <taxon>Bacilli</taxon>
        <taxon>Bacillales</taxon>
        <taxon>Paenibacillaceae</taxon>
        <taxon>Brevibacillus</taxon>
    </lineage>
</organism>
<dbReference type="Gene3D" id="3.40.50.300">
    <property type="entry name" value="P-loop containing nucleotide triphosphate hydrolases"/>
    <property type="match status" value="1"/>
</dbReference>
<dbReference type="OrthoDB" id="2914472at2"/>
<keyword evidence="1" id="KW-0378">Hydrolase</keyword>
<gene>
    <name evidence="1" type="ORF">EEL30_15575</name>
</gene>
<dbReference type="SUPFAM" id="SSF52540">
    <property type="entry name" value="P-loop containing nucleoside triphosphate hydrolases"/>
    <property type="match status" value="1"/>
</dbReference>
<keyword evidence="1" id="KW-0067">ATP-binding</keyword>
<reference evidence="1 2" key="1">
    <citation type="submission" date="2018-11" db="EMBL/GenBank/DDBJ databases">
        <title>Phylogenetic determinants of toxin gene distribution in genomes of Brevibacillus laterosporus.</title>
        <authorList>
            <person name="Glare T.R."/>
            <person name="Durrant A."/>
            <person name="Berry C."/>
            <person name="Palma L."/>
            <person name="Ormskirk M."/>
            <person name="Cox M.O."/>
        </authorList>
    </citation>
    <scope>NUCLEOTIDE SEQUENCE [LARGE SCALE GENOMIC DNA]</scope>
    <source>
        <strain evidence="1 2">1821L</strain>
    </source>
</reference>
<proteinExistence type="predicted"/>
<dbReference type="Pfam" id="PF13481">
    <property type="entry name" value="AAA_25"/>
    <property type="match status" value="1"/>
</dbReference>